<comment type="similarity">
    <text evidence="2">Belongs to the peptidase C26 family.</text>
</comment>
<dbReference type="GO" id="GO:0005576">
    <property type="term" value="C:extracellular region"/>
    <property type="evidence" value="ECO:0007669"/>
    <property type="project" value="UniProtKB-SubCell"/>
</dbReference>
<dbReference type="PROSITE" id="PS51273">
    <property type="entry name" value="GATASE_TYPE_1"/>
    <property type="match status" value="1"/>
</dbReference>
<keyword evidence="5 10" id="KW-0732">Signal</keyword>
<dbReference type="EC" id="3.4.19.9" evidence="3 9"/>
<evidence type="ECO:0000256" key="1">
    <source>
        <dbReference type="ARBA" id="ARBA00004239"/>
    </source>
</evidence>
<dbReference type="PANTHER" id="PTHR11315">
    <property type="entry name" value="PROTEASE FAMILY C26 GAMMA-GLUTAMYL HYDROLASE"/>
    <property type="match status" value="1"/>
</dbReference>
<dbReference type="PROSITE" id="PS51275">
    <property type="entry name" value="PEPTIDASE_C26_GGH"/>
    <property type="match status" value="1"/>
</dbReference>
<evidence type="ECO:0000313" key="11">
    <source>
        <dbReference type="EMBL" id="KAI7836201.1"/>
    </source>
</evidence>
<keyword evidence="6 9" id="KW-0378">Hydrolase</keyword>
<keyword evidence="4" id="KW-0964">Secreted</keyword>
<dbReference type="Gene3D" id="3.40.50.880">
    <property type="match status" value="1"/>
</dbReference>
<dbReference type="Pfam" id="PF07722">
    <property type="entry name" value="Peptidase_C26"/>
    <property type="match status" value="1"/>
</dbReference>
<evidence type="ECO:0000256" key="5">
    <source>
        <dbReference type="ARBA" id="ARBA00022729"/>
    </source>
</evidence>
<dbReference type="FunFam" id="3.40.50.880:FF:000024">
    <property type="entry name" value="Folate gamma-glutamyl hydrolase"/>
    <property type="match status" value="1"/>
</dbReference>
<protein>
    <recommendedName>
        <fullName evidence="3 9">folate gamma-glutamyl hydrolase</fullName>
        <ecNumber evidence="3 9">3.4.19.9</ecNumber>
    </recommendedName>
</protein>
<dbReference type="GO" id="GO:0034722">
    <property type="term" value="F:gamma-glutamyl-peptidase activity"/>
    <property type="evidence" value="ECO:0007669"/>
    <property type="project" value="UniProtKB-UniRule"/>
</dbReference>
<comment type="caution">
    <text evidence="11">The sequence shown here is derived from an EMBL/GenBank/DDBJ whole genome shotgun (WGS) entry which is preliminary data.</text>
</comment>
<dbReference type="InterPro" id="IPR015527">
    <property type="entry name" value="Pept_C26_g-glut_hydrolase"/>
</dbReference>
<evidence type="ECO:0000256" key="6">
    <source>
        <dbReference type="ARBA" id="ARBA00022801"/>
    </source>
</evidence>
<proteinExistence type="inferred from homology"/>
<dbReference type="InterPro" id="IPR011697">
    <property type="entry name" value="Peptidase_C26"/>
</dbReference>
<feature type="active site" description="Nucleophile" evidence="8 9">
    <location>
        <position position="162"/>
    </location>
</feature>
<evidence type="ECO:0000256" key="8">
    <source>
        <dbReference type="PIRSR" id="PIRSR615527-1"/>
    </source>
</evidence>
<dbReference type="Proteomes" id="UP001205105">
    <property type="component" value="Unassembled WGS sequence"/>
</dbReference>
<feature type="chain" id="PRO_5042282702" description="folate gamma-glutamyl hydrolase" evidence="10">
    <location>
        <begin position="27"/>
        <end position="394"/>
    </location>
</feature>
<dbReference type="AlphaFoldDB" id="A0AAD5DG86"/>
<evidence type="ECO:0000256" key="3">
    <source>
        <dbReference type="ARBA" id="ARBA00012886"/>
    </source>
</evidence>
<dbReference type="InterPro" id="IPR029062">
    <property type="entry name" value="Class_I_gatase-like"/>
</dbReference>
<accession>A0AAD5DG86</accession>
<evidence type="ECO:0000313" key="12">
    <source>
        <dbReference type="Proteomes" id="UP001205105"/>
    </source>
</evidence>
<keyword evidence="12" id="KW-1185">Reference proteome</keyword>
<organism evidence="11 12">
    <name type="scientific">Chlorella ohadii</name>
    <dbReference type="NCBI Taxonomy" id="2649997"/>
    <lineage>
        <taxon>Eukaryota</taxon>
        <taxon>Viridiplantae</taxon>
        <taxon>Chlorophyta</taxon>
        <taxon>core chlorophytes</taxon>
        <taxon>Trebouxiophyceae</taxon>
        <taxon>Chlorellales</taxon>
        <taxon>Chlorellaceae</taxon>
        <taxon>Chlorella clade</taxon>
        <taxon>Chlorella</taxon>
    </lineage>
</organism>
<sequence>MTARSRLTAPALLLLCLAALAGGAAAVRPLAEVQAQAAAEALQLESRGKHSGDKGGEQKLNLRPIIGIVSQLGDPAPKGHSYIASSYVKLVESAGARAVPILCDMSKEEVERRFKAVNGILIPGGAQDLRSGQPFFDTVQQLVDLTIEANDKGNYFPLHGVCLGMEALSVAISKNHSILSDFDSENLPSPLFLTDIAASGRSRFFSALPPQVVEHLQTRPYAMENHAHGLAWTAVEENPRMKEFFDVLSLSVDRVGQVYVSTMEAKKYPISATQWHPEKNAFEWTPDKDIPHHPDAIEVTQEVANFFVSEARRNFHAPASQDEEEDLLIYNWAPSYTGKHKFKGEEHKFKGEEVDFVESYFFPLAPEFERQLAAKRQARQAQQAQQAAADVAEE</sequence>
<dbReference type="GO" id="GO:0005773">
    <property type="term" value="C:vacuole"/>
    <property type="evidence" value="ECO:0007669"/>
    <property type="project" value="TreeGrafter"/>
</dbReference>
<evidence type="ECO:0000256" key="2">
    <source>
        <dbReference type="ARBA" id="ARBA00011083"/>
    </source>
</evidence>
<dbReference type="GO" id="GO:0046900">
    <property type="term" value="P:tetrahydrofolylpolyglutamate metabolic process"/>
    <property type="evidence" value="ECO:0007669"/>
    <property type="project" value="TreeGrafter"/>
</dbReference>
<evidence type="ECO:0000256" key="4">
    <source>
        <dbReference type="ARBA" id="ARBA00022525"/>
    </source>
</evidence>
<feature type="active site" description="Proton donor" evidence="8">
    <location>
        <position position="276"/>
    </location>
</feature>
<evidence type="ECO:0000256" key="7">
    <source>
        <dbReference type="ARBA" id="ARBA00051589"/>
    </source>
</evidence>
<dbReference type="SUPFAM" id="SSF52317">
    <property type="entry name" value="Class I glutamine amidotransferase-like"/>
    <property type="match status" value="1"/>
</dbReference>
<evidence type="ECO:0000256" key="10">
    <source>
        <dbReference type="SAM" id="SignalP"/>
    </source>
</evidence>
<reference evidence="11" key="1">
    <citation type="submission" date="2020-11" db="EMBL/GenBank/DDBJ databases">
        <title>Chlorella ohadii genome sequencing and assembly.</title>
        <authorList>
            <person name="Murik O."/>
            <person name="Treves H."/>
            <person name="Kedem I."/>
            <person name="Shotland Y."/>
            <person name="Kaplan A."/>
        </authorList>
    </citation>
    <scope>NUCLEOTIDE SEQUENCE</scope>
    <source>
        <strain evidence="11">1</strain>
    </source>
</reference>
<comment type="catalytic activity">
    <reaction evidence="7 9">
        <text>(6S)-5,6,7,8-tetrahydrofolyl-(gamma-L-Glu)(n) + (n-1) H2O = (6S)-5,6,7,8-tetrahydrofolate + (n-1) L-glutamate</text>
        <dbReference type="Rhea" id="RHEA:56784"/>
        <dbReference type="Rhea" id="RHEA-COMP:14738"/>
        <dbReference type="ChEBI" id="CHEBI:15377"/>
        <dbReference type="ChEBI" id="CHEBI:29985"/>
        <dbReference type="ChEBI" id="CHEBI:57453"/>
        <dbReference type="ChEBI" id="CHEBI:141005"/>
        <dbReference type="EC" id="3.4.19.9"/>
    </reaction>
</comment>
<evidence type="ECO:0000256" key="9">
    <source>
        <dbReference type="PROSITE-ProRule" id="PRU00607"/>
    </source>
</evidence>
<comment type="subcellular location">
    <subcellularLocation>
        <location evidence="1">Secreted</location>
        <location evidence="1">Extracellular space</location>
    </subcellularLocation>
</comment>
<gene>
    <name evidence="11" type="ORF">COHA_009927</name>
</gene>
<name>A0AAD5DG86_9CHLO</name>
<dbReference type="PANTHER" id="PTHR11315:SF0">
    <property type="entry name" value="FOLATE GAMMA-GLUTAMYL HYDROLASE"/>
    <property type="match status" value="1"/>
</dbReference>
<feature type="active site" evidence="9">
    <location>
        <position position="276"/>
    </location>
</feature>
<feature type="signal peptide" evidence="10">
    <location>
        <begin position="1"/>
        <end position="26"/>
    </location>
</feature>
<dbReference type="EMBL" id="JADXDR010000200">
    <property type="protein sequence ID" value="KAI7836201.1"/>
    <property type="molecule type" value="Genomic_DNA"/>
</dbReference>